<dbReference type="GO" id="GO:0008360">
    <property type="term" value="P:regulation of cell shape"/>
    <property type="evidence" value="ECO:0007669"/>
    <property type="project" value="UniProtKB-KW"/>
</dbReference>
<dbReference type="AlphaFoldDB" id="A0A5M8FQ31"/>
<dbReference type="NCBIfam" id="TIGR01133">
    <property type="entry name" value="murG"/>
    <property type="match status" value="1"/>
</dbReference>
<protein>
    <recommendedName>
        <fullName evidence="10">UDP-N-acetylglucosamine--N-acetylmuramyl-(pentapeptide) pyrophosphoryl-undecaprenol N-acetylglucosamine transferase</fullName>
        <ecNumber evidence="10">2.4.1.227</ecNumber>
    </recommendedName>
    <alternativeName>
        <fullName evidence="10">Undecaprenyl-PP-MurNAc-pentapeptide-UDPGlcNAc GlcNAc transferase</fullName>
    </alternativeName>
</protein>
<feature type="binding site" evidence="10">
    <location>
        <position position="245"/>
    </location>
    <ligand>
        <name>UDP-N-acetyl-alpha-D-glucosamine</name>
        <dbReference type="ChEBI" id="CHEBI:57705"/>
    </ligand>
</feature>
<keyword evidence="2 10" id="KW-0132">Cell division</keyword>
<feature type="binding site" evidence="10">
    <location>
        <position position="163"/>
    </location>
    <ligand>
        <name>UDP-N-acetyl-alpha-D-glucosamine</name>
        <dbReference type="ChEBI" id="CHEBI:57705"/>
    </ligand>
</feature>
<dbReference type="HAMAP" id="MF_00033">
    <property type="entry name" value="MurG"/>
    <property type="match status" value="1"/>
</dbReference>
<dbReference type="InterPro" id="IPR006009">
    <property type="entry name" value="GlcNAc_MurG"/>
</dbReference>
<keyword evidence="5 10" id="KW-0133">Cell shape</keyword>
<comment type="catalytic activity">
    <reaction evidence="10">
        <text>di-trans,octa-cis-undecaprenyl diphospho-N-acetyl-alpha-D-muramoyl-L-alanyl-D-glutamyl-meso-2,6-diaminopimeloyl-D-alanyl-D-alanine + UDP-N-acetyl-alpha-D-glucosamine = di-trans,octa-cis-undecaprenyl diphospho-[N-acetyl-alpha-D-glucosaminyl-(1-&gt;4)]-N-acetyl-alpha-D-muramoyl-L-alanyl-D-glutamyl-meso-2,6-diaminopimeloyl-D-alanyl-D-alanine + UDP + H(+)</text>
        <dbReference type="Rhea" id="RHEA:31227"/>
        <dbReference type="ChEBI" id="CHEBI:15378"/>
        <dbReference type="ChEBI" id="CHEBI:57705"/>
        <dbReference type="ChEBI" id="CHEBI:58223"/>
        <dbReference type="ChEBI" id="CHEBI:61387"/>
        <dbReference type="ChEBI" id="CHEBI:61388"/>
        <dbReference type="EC" id="2.4.1.227"/>
    </reaction>
</comment>
<evidence type="ECO:0000259" key="12">
    <source>
        <dbReference type="Pfam" id="PF03033"/>
    </source>
</evidence>
<comment type="caution">
    <text evidence="14">The sequence shown here is derived from an EMBL/GenBank/DDBJ whole genome shotgun (WGS) entry which is preliminary data.</text>
</comment>
<reference evidence="14 15" key="1">
    <citation type="submission" date="2019-09" db="EMBL/GenBank/DDBJ databases">
        <title>Whole-genome sequence of the purple sulfur bacterium Thiohalocapsa marina DSM 19078.</title>
        <authorList>
            <person name="Kyndt J.A."/>
            <person name="Meyer T.E."/>
        </authorList>
    </citation>
    <scope>NUCLEOTIDE SEQUENCE [LARGE SCALE GENOMIC DNA]</scope>
    <source>
        <strain evidence="14 15">DSM 19078</strain>
    </source>
</reference>
<dbReference type="GO" id="GO:0009252">
    <property type="term" value="P:peptidoglycan biosynthetic process"/>
    <property type="evidence" value="ECO:0007669"/>
    <property type="project" value="UniProtKB-UniRule"/>
</dbReference>
<proteinExistence type="inferred from homology"/>
<evidence type="ECO:0000256" key="3">
    <source>
        <dbReference type="ARBA" id="ARBA00022676"/>
    </source>
</evidence>
<dbReference type="Gene3D" id="3.40.50.2000">
    <property type="entry name" value="Glycogen Phosphorylase B"/>
    <property type="match status" value="2"/>
</dbReference>
<evidence type="ECO:0000256" key="6">
    <source>
        <dbReference type="ARBA" id="ARBA00022984"/>
    </source>
</evidence>
<evidence type="ECO:0000256" key="11">
    <source>
        <dbReference type="SAM" id="MobiDB-lite"/>
    </source>
</evidence>
<dbReference type="EMBL" id="VWXX01000004">
    <property type="protein sequence ID" value="KAA6186624.1"/>
    <property type="molecule type" value="Genomic_DNA"/>
</dbReference>
<dbReference type="PANTHER" id="PTHR21015">
    <property type="entry name" value="UDP-N-ACETYLGLUCOSAMINE--N-ACETYLMURAMYL-(PENTAPEPTIDE) PYROPHOSPHORYL-UNDECAPRENOL N-ACETYLGLUCOSAMINE TRANSFERASE 1"/>
    <property type="match status" value="1"/>
</dbReference>
<evidence type="ECO:0000256" key="4">
    <source>
        <dbReference type="ARBA" id="ARBA00022679"/>
    </source>
</evidence>
<dbReference type="GO" id="GO:0071555">
    <property type="term" value="P:cell wall organization"/>
    <property type="evidence" value="ECO:0007669"/>
    <property type="project" value="UniProtKB-KW"/>
</dbReference>
<organism evidence="14 15">
    <name type="scientific">Thiohalocapsa marina</name>
    <dbReference type="NCBI Taxonomy" id="424902"/>
    <lineage>
        <taxon>Bacteria</taxon>
        <taxon>Pseudomonadati</taxon>
        <taxon>Pseudomonadota</taxon>
        <taxon>Gammaproteobacteria</taxon>
        <taxon>Chromatiales</taxon>
        <taxon>Chromatiaceae</taxon>
        <taxon>Thiohalocapsa</taxon>
    </lineage>
</organism>
<keyword evidence="15" id="KW-1185">Reference proteome</keyword>
<evidence type="ECO:0000313" key="14">
    <source>
        <dbReference type="EMBL" id="KAA6186624.1"/>
    </source>
</evidence>
<feature type="binding site" evidence="10">
    <location>
        <position position="124"/>
    </location>
    <ligand>
        <name>UDP-N-acetyl-alpha-D-glucosamine</name>
        <dbReference type="ChEBI" id="CHEBI:57705"/>
    </ligand>
</feature>
<dbReference type="Pfam" id="PF03033">
    <property type="entry name" value="Glyco_transf_28"/>
    <property type="match status" value="1"/>
</dbReference>
<evidence type="ECO:0000259" key="13">
    <source>
        <dbReference type="Pfam" id="PF04101"/>
    </source>
</evidence>
<feature type="binding site" evidence="10">
    <location>
        <begin position="264"/>
        <end position="269"/>
    </location>
    <ligand>
        <name>UDP-N-acetyl-alpha-D-glucosamine</name>
        <dbReference type="ChEBI" id="CHEBI:57705"/>
    </ligand>
</feature>
<dbReference type="OrthoDB" id="9808936at2"/>
<dbReference type="UniPathway" id="UPA00219"/>
<dbReference type="PANTHER" id="PTHR21015:SF22">
    <property type="entry name" value="GLYCOSYLTRANSFERASE"/>
    <property type="match status" value="1"/>
</dbReference>
<dbReference type="SUPFAM" id="SSF53756">
    <property type="entry name" value="UDP-Glycosyltransferase/glycogen phosphorylase"/>
    <property type="match status" value="1"/>
</dbReference>
<evidence type="ECO:0000256" key="9">
    <source>
        <dbReference type="ARBA" id="ARBA00023316"/>
    </source>
</evidence>
<comment type="similarity">
    <text evidence="10">Belongs to the glycosyltransferase 28 family. MurG subfamily.</text>
</comment>
<evidence type="ECO:0000313" key="15">
    <source>
        <dbReference type="Proteomes" id="UP000322981"/>
    </source>
</evidence>
<evidence type="ECO:0000256" key="1">
    <source>
        <dbReference type="ARBA" id="ARBA00022475"/>
    </source>
</evidence>
<dbReference type="GO" id="GO:0050511">
    <property type="term" value="F:undecaprenyldiphospho-muramoylpentapeptide beta-N-acetylglucosaminyltransferase activity"/>
    <property type="evidence" value="ECO:0007669"/>
    <property type="project" value="UniProtKB-UniRule"/>
</dbReference>
<feature type="region of interest" description="Disordered" evidence="11">
    <location>
        <begin position="365"/>
        <end position="387"/>
    </location>
</feature>
<dbReference type="EC" id="2.4.1.227" evidence="10"/>
<comment type="subcellular location">
    <subcellularLocation>
        <location evidence="10">Cell membrane</location>
        <topology evidence="10">Peripheral membrane protein</topology>
        <orientation evidence="10">Cytoplasmic side</orientation>
    </subcellularLocation>
</comment>
<dbReference type="InterPro" id="IPR007235">
    <property type="entry name" value="Glyco_trans_28_C"/>
</dbReference>
<feature type="domain" description="Glycosyltransferase family 28 N-terminal" evidence="12">
    <location>
        <begin position="5"/>
        <end position="142"/>
    </location>
</feature>
<dbReference type="RefSeq" id="WP_150090831.1">
    <property type="nucleotide sequence ID" value="NZ_VWXX01000004.1"/>
</dbReference>
<dbReference type="Proteomes" id="UP000322981">
    <property type="component" value="Unassembled WGS sequence"/>
</dbReference>
<dbReference type="CDD" id="cd03785">
    <property type="entry name" value="GT28_MurG"/>
    <property type="match status" value="1"/>
</dbReference>
<keyword evidence="3 10" id="KW-0328">Glycosyltransferase</keyword>
<keyword evidence="9 10" id="KW-0961">Cell wall biogenesis/degradation</keyword>
<comment type="pathway">
    <text evidence="10">Cell wall biogenesis; peptidoglycan biosynthesis.</text>
</comment>
<keyword evidence="7 10" id="KW-0472">Membrane</keyword>
<keyword evidence="6 10" id="KW-0573">Peptidoglycan synthesis</keyword>
<keyword evidence="1 10" id="KW-1003">Cell membrane</keyword>
<evidence type="ECO:0000256" key="5">
    <source>
        <dbReference type="ARBA" id="ARBA00022960"/>
    </source>
</evidence>
<evidence type="ECO:0000256" key="10">
    <source>
        <dbReference type="HAMAP-Rule" id="MF_00033"/>
    </source>
</evidence>
<evidence type="ECO:0000256" key="2">
    <source>
        <dbReference type="ARBA" id="ARBA00022618"/>
    </source>
</evidence>
<dbReference type="Pfam" id="PF04101">
    <property type="entry name" value="Glyco_tran_28_C"/>
    <property type="match status" value="1"/>
</dbReference>
<dbReference type="GO" id="GO:0051301">
    <property type="term" value="P:cell division"/>
    <property type="evidence" value="ECO:0007669"/>
    <property type="project" value="UniProtKB-KW"/>
</dbReference>
<feature type="binding site" evidence="10">
    <location>
        <begin position="12"/>
        <end position="14"/>
    </location>
    <ligand>
        <name>UDP-N-acetyl-alpha-D-glucosamine</name>
        <dbReference type="ChEBI" id="CHEBI:57705"/>
    </ligand>
</feature>
<dbReference type="GO" id="GO:0005886">
    <property type="term" value="C:plasma membrane"/>
    <property type="evidence" value="ECO:0007669"/>
    <property type="project" value="UniProtKB-SubCell"/>
</dbReference>
<evidence type="ECO:0000256" key="8">
    <source>
        <dbReference type="ARBA" id="ARBA00023306"/>
    </source>
</evidence>
<dbReference type="GO" id="GO:0051991">
    <property type="term" value="F:UDP-N-acetyl-D-glucosamine:N-acetylmuramoyl-L-alanyl-D-glutamyl-meso-2,6-diaminopimelyl-D-alanyl-D-alanine-diphosphoundecaprenol 4-beta-N-acetylglucosaminlytransferase activity"/>
    <property type="evidence" value="ECO:0007669"/>
    <property type="project" value="RHEA"/>
</dbReference>
<comment type="function">
    <text evidence="10">Cell wall formation. Catalyzes the transfer of a GlcNAc subunit on undecaprenyl-pyrophosphoryl-MurNAc-pentapeptide (lipid intermediate I) to form undecaprenyl-pyrophosphoryl-MurNAc-(pentapeptide)GlcNAc (lipid intermediate II).</text>
</comment>
<dbReference type="InterPro" id="IPR004276">
    <property type="entry name" value="GlycoTrans_28_N"/>
</dbReference>
<keyword evidence="4 10" id="KW-0808">Transferase</keyword>
<dbReference type="GO" id="GO:0005975">
    <property type="term" value="P:carbohydrate metabolic process"/>
    <property type="evidence" value="ECO:0007669"/>
    <property type="project" value="InterPro"/>
</dbReference>
<feature type="binding site" evidence="10">
    <location>
        <position position="290"/>
    </location>
    <ligand>
        <name>UDP-N-acetyl-alpha-D-glucosamine</name>
        <dbReference type="ChEBI" id="CHEBI:57705"/>
    </ligand>
</feature>
<feature type="binding site" evidence="10">
    <location>
        <position position="191"/>
    </location>
    <ligand>
        <name>UDP-N-acetyl-alpha-D-glucosamine</name>
        <dbReference type="ChEBI" id="CHEBI:57705"/>
    </ligand>
</feature>
<keyword evidence="8 10" id="KW-0131">Cell cycle</keyword>
<sequence length="387" mass="40154">MVARIAVMAGGTGGHVFPALAVAEALRDRGAQVFWVGTRSGMEAHLVPQHGFDIEWIDIEGIRGKGLRQALAAPWKLTRALLQATALFRRRAPEVVLGMGGFVSGPGGLAARIQGRPLVIQEQNSVPGMTNQWLSRLAAGVFEAFPGSFPPGRRALACGNPVRAGIAALAPPAERFAARSGPPRLLVIGGSLGARALNRMVPCALGRLPAAQRPLVRHQAGVRTLDEAERAYADAGVAAEVTAFIDDMAEAYAWADLCVCRAGALTVSELAAVGLPAIFVPFPYAVDDHQVGNARFLSDAGAAELIIERDLTPEGLAGSLSALLADPARRLAMAEAARARASTDAAAVIADACLRFAGADDVSDAGASGDAMPGHATWSGKAGERRS</sequence>
<name>A0A5M8FQ31_9GAMM</name>
<accession>A0A5M8FQ31</accession>
<feature type="domain" description="Glycosyl transferase family 28 C-terminal" evidence="13">
    <location>
        <begin position="185"/>
        <end position="346"/>
    </location>
</feature>
<gene>
    <name evidence="10 14" type="primary">murG</name>
    <name evidence="14" type="ORF">F2Q65_04400</name>
</gene>
<evidence type="ECO:0000256" key="7">
    <source>
        <dbReference type="ARBA" id="ARBA00023136"/>
    </source>
</evidence>